<dbReference type="KEGG" id="clk:CGC53_04005"/>
<feature type="transmembrane region" description="Helical" evidence="1">
    <location>
        <begin position="6"/>
        <end position="27"/>
    </location>
</feature>
<feature type="transmembrane region" description="Helical" evidence="1">
    <location>
        <begin position="231"/>
        <end position="252"/>
    </location>
</feature>
<evidence type="ECO:0000313" key="3">
    <source>
        <dbReference type="Proteomes" id="UP000217276"/>
    </source>
</evidence>
<feature type="transmembrane region" description="Helical" evidence="1">
    <location>
        <begin position="48"/>
        <end position="64"/>
    </location>
</feature>
<feature type="transmembrane region" description="Helical" evidence="1">
    <location>
        <begin position="132"/>
        <end position="151"/>
    </location>
</feature>
<organism evidence="2 3">
    <name type="scientific">Capnocytophaga leadbetteri</name>
    <dbReference type="NCBI Taxonomy" id="327575"/>
    <lineage>
        <taxon>Bacteria</taxon>
        <taxon>Pseudomonadati</taxon>
        <taxon>Bacteroidota</taxon>
        <taxon>Flavobacteriia</taxon>
        <taxon>Flavobacteriales</taxon>
        <taxon>Flavobacteriaceae</taxon>
        <taxon>Capnocytophaga</taxon>
    </lineage>
</organism>
<feature type="transmembrane region" description="Helical" evidence="1">
    <location>
        <begin position="163"/>
        <end position="185"/>
    </location>
</feature>
<evidence type="ECO:0000313" key="2">
    <source>
        <dbReference type="EMBL" id="ATA81568.1"/>
    </source>
</evidence>
<dbReference type="PANTHER" id="PTHR43044">
    <property type="match status" value="1"/>
</dbReference>
<dbReference type="Proteomes" id="UP000217276">
    <property type="component" value="Chromosome"/>
</dbReference>
<dbReference type="AlphaFoldDB" id="A0A250FC06"/>
<protein>
    <submittedName>
        <fullName evidence="2">Uncharacterized protein</fullName>
    </submittedName>
</protein>
<keyword evidence="1" id="KW-0812">Transmembrane</keyword>
<feature type="transmembrane region" description="Helical" evidence="1">
    <location>
        <begin position="70"/>
        <end position="89"/>
    </location>
</feature>
<keyword evidence="1" id="KW-1133">Transmembrane helix</keyword>
<name>A0A250FC06_9FLAO</name>
<dbReference type="PANTHER" id="PTHR43044:SF1">
    <property type="entry name" value="QUINOL:CYTOCHROME C OXIDOREDUCTASE QUINONE-BINDING SUBUNIT 2"/>
    <property type="match status" value="1"/>
</dbReference>
<feature type="transmembrane region" description="Helical" evidence="1">
    <location>
        <begin position="205"/>
        <end position="224"/>
    </location>
</feature>
<gene>
    <name evidence="2" type="ORF">CGC53_04005</name>
</gene>
<evidence type="ECO:0000256" key="1">
    <source>
        <dbReference type="SAM" id="Phobius"/>
    </source>
</evidence>
<proteinExistence type="predicted"/>
<keyword evidence="1" id="KW-0472">Membrane</keyword>
<sequence>MDFWSVLYTVVLYSALTLVGVLVFYAINRVAQATWATDLYPIMQRVSAPLWVVTIALLALLAWRNAEPYYLLRAGSYTAVWLVYRYGVLPRATIAEKTYPHVLFLVVFFLTELPLSADWLLSLTPHWHSSLYSWYVLSSLLLSAMALVTLFSRSAHYADMGKYVFAFSCFWAYLWYSQFMLIWYANIPEETVYYEVLKANGYTPLLILMMFFSFVLPFLLLLSAAAKRRRLVLFAAAILVLIGQFLNFYLLIVPFANLRNC</sequence>
<feature type="transmembrane region" description="Helical" evidence="1">
    <location>
        <begin position="101"/>
        <end position="120"/>
    </location>
</feature>
<keyword evidence="3" id="KW-1185">Reference proteome</keyword>
<dbReference type="EMBL" id="CP022384">
    <property type="protein sequence ID" value="ATA81568.1"/>
    <property type="molecule type" value="Genomic_DNA"/>
</dbReference>
<accession>A0A250FC06</accession>
<dbReference type="RefSeq" id="WP_095913505.1">
    <property type="nucleotide sequence ID" value="NZ_CAUUPF010000020.1"/>
</dbReference>
<reference evidence="3" key="1">
    <citation type="submission" date="2017-06" db="EMBL/GenBank/DDBJ databases">
        <title>Capnocytophaga spp. assemblies.</title>
        <authorList>
            <person name="Gulvik C.A."/>
        </authorList>
    </citation>
    <scope>NUCLEOTIDE SEQUENCE [LARGE SCALE GENOMIC DNA]</scope>
    <source>
        <strain evidence="3">H6253</strain>
    </source>
</reference>